<accession>A0A645CRF7</accession>
<dbReference type="EMBL" id="VSSQ01029383">
    <property type="protein sequence ID" value="MPM79497.1"/>
    <property type="molecule type" value="Genomic_DNA"/>
</dbReference>
<name>A0A645CRF7_9ZZZZ</name>
<gene>
    <name evidence="1" type="ORF">SDC9_126534</name>
</gene>
<comment type="caution">
    <text evidence="1">The sequence shown here is derived from an EMBL/GenBank/DDBJ whole genome shotgun (WGS) entry which is preliminary data.</text>
</comment>
<sequence length="171" mass="19937">MIDTKAMLLIRHDAPKVIEPNIFGEKGMRTRDKERAAVCNFPQYFVALRLFHAAFEQHDRIAKDFTKIEIVLLRQYLSRRQQHALLAVRGCNTEGKHGNRRLARTDIALQQPVHRHRLLHIALNFGDHAALRLRKLEFQLLFEFSKNAAGVKCKPVLAQPFRLLEFYDDKV</sequence>
<protein>
    <submittedName>
        <fullName evidence="1">Uncharacterized protein</fullName>
    </submittedName>
</protein>
<proteinExistence type="predicted"/>
<reference evidence="1" key="1">
    <citation type="submission" date="2019-08" db="EMBL/GenBank/DDBJ databases">
        <authorList>
            <person name="Kucharzyk K."/>
            <person name="Murdoch R.W."/>
            <person name="Higgins S."/>
            <person name="Loffler F."/>
        </authorList>
    </citation>
    <scope>NUCLEOTIDE SEQUENCE</scope>
</reference>
<dbReference type="AlphaFoldDB" id="A0A645CRF7"/>
<evidence type="ECO:0000313" key="1">
    <source>
        <dbReference type="EMBL" id="MPM79497.1"/>
    </source>
</evidence>
<organism evidence="1">
    <name type="scientific">bioreactor metagenome</name>
    <dbReference type="NCBI Taxonomy" id="1076179"/>
    <lineage>
        <taxon>unclassified sequences</taxon>
        <taxon>metagenomes</taxon>
        <taxon>ecological metagenomes</taxon>
    </lineage>
</organism>